<accession>A0A6A5XTB3</accession>
<evidence type="ECO:0000313" key="2">
    <source>
        <dbReference type="Proteomes" id="UP000799778"/>
    </source>
</evidence>
<sequence length="263" mass="30551">MSSGHPVSGDILASAGQSLPNHIKERILGLVGRQGVFAYQIASGSKKENDESYVQKNAWHEPFTYQDWADLTLDEWDRSDIFYYRGVSEGTHSESKSYRTHGFGEDARWKRRLFCERERGYRRRGEWSSYHNGSTRWKNFKTKINDTNRQYVRRIAVSHWMALEDLEWISTQLPALEALDLSDIDDSLPSFMAAPREGDRSADQAPDWRLISKALQSTLEGIKWLGIRQNEDRQRPMYNLFTEIVSHCHSLETLSIRGQNGYR</sequence>
<dbReference type="Proteomes" id="UP000799778">
    <property type="component" value="Unassembled WGS sequence"/>
</dbReference>
<dbReference type="RefSeq" id="XP_033383823.1">
    <property type="nucleotide sequence ID" value="XM_033533834.1"/>
</dbReference>
<keyword evidence="2" id="KW-1185">Reference proteome</keyword>
<organism evidence="1 2">
    <name type="scientific">Aaosphaeria arxii CBS 175.79</name>
    <dbReference type="NCBI Taxonomy" id="1450172"/>
    <lineage>
        <taxon>Eukaryota</taxon>
        <taxon>Fungi</taxon>
        <taxon>Dikarya</taxon>
        <taxon>Ascomycota</taxon>
        <taxon>Pezizomycotina</taxon>
        <taxon>Dothideomycetes</taxon>
        <taxon>Pleosporomycetidae</taxon>
        <taxon>Pleosporales</taxon>
        <taxon>Pleosporales incertae sedis</taxon>
        <taxon>Aaosphaeria</taxon>
    </lineage>
</organism>
<gene>
    <name evidence="1" type="ORF">BU24DRAFT_491724</name>
</gene>
<evidence type="ECO:0000313" key="1">
    <source>
        <dbReference type="EMBL" id="KAF2015484.1"/>
    </source>
</evidence>
<reference evidence="1" key="1">
    <citation type="journal article" date="2020" name="Stud. Mycol.">
        <title>101 Dothideomycetes genomes: a test case for predicting lifestyles and emergence of pathogens.</title>
        <authorList>
            <person name="Haridas S."/>
            <person name="Albert R."/>
            <person name="Binder M."/>
            <person name="Bloem J."/>
            <person name="Labutti K."/>
            <person name="Salamov A."/>
            <person name="Andreopoulos B."/>
            <person name="Baker S."/>
            <person name="Barry K."/>
            <person name="Bills G."/>
            <person name="Bluhm B."/>
            <person name="Cannon C."/>
            <person name="Castanera R."/>
            <person name="Culley D."/>
            <person name="Daum C."/>
            <person name="Ezra D."/>
            <person name="Gonzalez J."/>
            <person name="Henrissat B."/>
            <person name="Kuo A."/>
            <person name="Liang C."/>
            <person name="Lipzen A."/>
            <person name="Lutzoni F."/>
            <person name="Magnuson J."/>
            <person name="Mondo S."/>
            <person name="Nolan M."/>
            <person name="Ohm R."/>
            <person name="Pangilinan J."/>
            <person name="Park H.-J."/>
            <person name="Ramirez L."/>
            <person name="Alfaro M."/>
            <person name="Sun H."/>
            <person name="Tritt A."/>
            <person name="Yoshinaga Y."/>
            <person name="Zwiers L.-H."/>
            <person name="Turgeon B."/>
            <person name="Goodwin S."/>
            <person name="Spatafora J."/>
            <person name="Crous P."/>
            <person name="Grigoriev I."/>
        </authorList>
    </citation>
    <scope>NUCLEOTIDE SEQUENCE</scope>
    <source>
        <strain evidence="1">CBS 175.79</strain>
    </source>
</reference>
<dbReference type="GeneID" id="54291231"/>
<dbReference type="OrthoDB" id="3944206at2759"/>
<protein>
    <submittedName>
        <fullName evidence="1">Uncharacterized protein</fullName>
    </submittedName>
</protein>
<dbReference type="EMBL" id="ML978069">
    <property type="protein sequence ID" value="KAF2015484.1"/>
    <property type="molecule type" value="Genomic_DNA"/>
</dbReference>
<dbReference type="AlphaFoldDB" id="A0A6A5XTB3"/>
<proteinExistence type="predicted"/>
<name>A0A6A5XTB3_9PLEO</name>